<evidence type="ECO:0000313" key="2">
    <source>
        <dbReference type="Proteomes" id="UP000324222"/>
    </source>
</evidence>
<keyword evidence="2" id="KW-1185">Reference proteome</keyword>
<evidence type="ECO:0000313" key="1">
    <source>
        <dbReference type="EMBL" id="MPC62726.1"/>
    </source>
</evidence>
<sequence length="101" mass="11242">MFRELCPLSMQRAAAAAHFLSGVQPHPSYRHESGRADWAIKTATQIRPYFLAVDNGGGESEPHARRPSPRPRLASCLPLTRGCEDRLLLLVMKTACQITRT</sequence>
<organism evidence="1 2">
    <name type="scientific">Portunus trituberculatus</name>
    <name type="common">Swimming crab</name>
    <name type="synonym">Neptunus trituberculatus</name>
    <dbReference type="NCBI Taxonomy" id="210409"/>
    <lineage>
        <taxon>Eukaryota</taxon>
        <taxon>Metazoa</taxon>
        <taxon>Ecdysozoa</taxon>
        <taxon>Arthropoda</taxon>
        <taxon>Crustacea</taxon>
        <taxon>Multicrustacea</taxon>
        <taxon>Malacostraca</taxon>
        <taxon>Eumalacostraca</taxon>
        <taxon>Eucarida</taxon>
        <taxon>Decapoda</taxon>
        <taxon>Pleocyemata</taxon>
        <taxon>Brachyura</taxon>
        <taxon>Eubrachyura</taxon>
        <taxon>Portunoidea</taxon>
        <taxon>Portunidae</taxon>
        <taxon>Portuninae</taxon>
        <taxon>Portunus</taxon>
    </lineage>
</organism>
<proteinExistence type="predicted"/>
<dbReference type="AlphaFoldDB" id="A0A5B7GYR0"/>
<protein>
    <submittedName>
        <fullName evidence="1">Uncharacterized protein</fullName>
    </submittedName>
</protein>
<dbReference type="Proteomes" id="UP000324222">
    <property type="component" value="Unassembled WGS sequence"/>
</dbReference>
<dbReference type="EMBL" id="VSRR010019990">
    <property type="protein sequence ID" value="MPC62726.1"/>
    <property type="molecule type" value="Genomic_DNA"/>
</dbReference>
<reference evidence="1 2" key="1">
    <citation type="submission" date="2019-05" db="EMBL/GenBank/DDBJ databases">
        <title>Another draft genome of Portunus trituberculatus and its Hox gene families provides insights of decapod evolution.</title>
        <authorList>
            <person name="Jeong J.-H."/>
            <person name="Song I."/>
            <person name="Kim S."/>
            <person name="Choi T."/>
            <person name="Kim D."/>
            <person name="Ryu S."/>
            <person name="Kim W."/>
        </authorList>
    </citation>
    <scope>NUCLEOTIDE SEQUENCE [LARGE SCALE GENOMIC DNA]</scope>
    <source>
        <tissue evidence="1">Muscle</tissue>
    </source>
</reference>
<name>A0A5B7GYR0_PORTR</name>
<comment type="caution">
    <text evidence="1">The sequence shown here is derived from an EMBL/GenBank/DDBJ whole genome shotgun (WGS) entry which is preliminary data.</text>
</comment>
<accession>A0A5B7GYR0</accession>
<gene>
    <name evidence="1" type="ORF">E2C01_056816</name>
</gene>